<reference evidence="1 2" key="1">
    <citation type="submission" date="2017-02" db="EMBL/GenBank/DDBJ databases">
        <authorList>
            <person name="Jeong S."/>
        </authorList>
    </citation>
    <scope>NUCLEOTIDE SEQUENCE [LARGE SCALE GENOMIC DNA]</scope>
    <source>
        <strain evidence="1 2">RMAR6-6</strain>
    </source>
</reference>
<protein>
    <recommendedName>
        <fullName evidence="3">HTH marR-type domain-containing protein</fullName>
    </recommendedName>
</protein>
<name>A0ABN4WQI4_9HYPH</name>
<evidence type="ECO:0008006" key="3">
    <source>
        <dbReference type="Google" id="ProtNLM"/>
    </source>
</evidence>
<organism evidence="1 2">
    <name type="scientific">Roseibium algicola</name>
    <dbReference type="NCBI Taxonomy" id="2857014"/>
    <lineage>
        <taxon>Bacteria</taxon>
        <taxon>Pseudomonadati</taxon>
        <taxon>Pseudomonadota</taxon>
        <taxon>Alphaproteobacteria</taxon>
        <taxon>Hyphomicrobiales</taxon>
        <taxon>Stappiaceae</taxon>
        <taxon>Roseibium</taxon>
    </lineage>
</organism>
<keyword evidence="2" id="KW-1185">Reference proteome</keyword>
<gene>
    <name evidence="1" type="ORF">B0E33_01455</name>
</gene>
<accession>A0ABN4WQI4</accession>
<dbReference type="Proteomes" id="UP000188174">
    <property type="component" value="Chromosome"/>
</dbReference>
<dbReference type="InterPro" id="IPR036390">
    <property type="entry name" value="WH_DNA-bd_sf"/>
</dbReference>
<proteinExistence type="predicted"/>
<dbReference type="Gene3D" id="1.10.10.10">
    <property type="entry name" value="Winged helix-like DNA-binding domain superfamily/Winged helix DNA-binding domain"/>
    <property type="match status" value="1"/>
</dbReference>
<evidence type="ECO:0000313" key="2">
    <source>
        <dbReference type="Proteomes" id="UP000188174"/>
    </source>
</evidence>
<sequence length="170" mass="19611">MWPVADNVHSRFEKLRGAKMIFISRQIMQNRPIDKALVIELSKVVFENIHNAKIYLKLESYDAAAIVLRIAAASNGDGGISEAQLVRELGFSRATMNRVINRLIDTHHIKVIPNETPRRFVYNFDFVVSTYGKDWMEKRAELHRSLIDRCVASLNAVFALLRDSHFEKRK</sequence>
<dbReference type="RefSeq" id="WP_077290208.1">
    <property type="nucleotide sequence ID" value="NZ_CP019630.1"/>
</dbReference>
<dbReference type="EMBL" id="CP019630">
    <property type="protein sequence ID" value="AQQ02422.1"/>
    <property type="molecule type" value="Genomic_DNA"/>
</dbReference>
<evidence type="ECO:0000313" key="1">
    <source>
        <dbReference type="EMBL" id="AQQ02422.1"/>
    </source>
</evidence>
<dbReference type="InterPro" id="IPR036388">
    <property type="entry name" value="WH-like_DNA-bd_sf"/>
</dbReference>
<dbReference type="SUPFAM" id="SSF46785">
    <property type="entry name" value="Winged helix' DNA-binding domain"/>
    <property type="match status" value="1"/>
</dbReference>